<evidence type="ECO:0000256" key="3">
    <source>
        <dbReference type="ARBA" id="ARBA00022723"/>
    </source>
</evidence>
<dbReference type="GO" id="GO:0016829">
    <property type="term" value="F:lyase activity"/>
    <property type="evidence" value="ECO:0007669"/>
    <property type="project" value="UniProtKB-KW"/>
</dbReference>
<keyword evidence="4" id="KW-0460">Magnesium</keyword>
<evidence type="ECO:0000259" key="8">
    <source>
        <dbReference type="PROSITE" id="PS51918"/>
    </source>
</evidence>
<dbReference type="PROSITE" id="PS51918">
    <property type="entry name" value="RADICAL_SAM"/>
    <property type="match status" value="1"/>
</dbReference>
<dbReference type="PIRSF" id="PIRSF000370">
    <property type="entry name" value="QueE"/>
    <property type="match status" value="1"/>
</dbReference>
<dbReference type="SFLD" id="SFLDS00029">
    <property type="entry name" value="Radical_SAM"/>
    <property type="match status" value="1"/>
</dbReference>
<dbReference type="InterPro" id="IPR024924">
    <property type="entry name" value="7-CO-7-deazaguanine_synth-like"/>
</dbReference>
<dbReference type="SUPFAM" id="SSF102114">
    <property type="entry name" value="Radical SAM enzymes"/>
    <property type="match status" value="1"/>
</dbReference>
<accession>A0A6M3JKL5</accession>
<keyword evidence="1" id="KW-0004">4Fe-4S</keyword>
<evidence type="ECO:0000313" key="9">
    <source>
        <dbReference type="EMBL" id="QJA70729.1"/>
    </source>
</evidence>
<dbReference type="EMBL" id="MT143143">
    <property type="protein sequence ID" value="QJA93361.1"/>
    <property type="molecule type" value="Genomic_DNA"/>
</dbReference>
<evidence type="ECO:0000256" key="7">
    <source>
        <dbReference type="ARBA" id="ARBA00023239"/>
    </source>
</evidence>
<evidence type="ECO:0000256" key="6">
    <source>
        <dbReference type="ARBA" id="ARBA00023014"/>
    </source>
</evidence>
<keyword evidence="6" id="KW-0411">Iron-sulfur</keyword>
<evidence type="ECO:0000256" key="2">
    <source>
        <dbReference type="ARBA" id="ARBA00022691"/>
    </source>
</evidence>
<evidence type="ECO:0000256" key="5">
    <source>
        <dbReference type="ARBA" id="ARBA00023004"/>
    </source>
</evidence>
<evidence type="ECO:0000313" key="10">
    <source>
        <dbReference type="EMBL" id="QJA93361.1"/>
    </source>
</evidence>
<evidence type="ECO:0000256" key="1">
    <source>
        <dbReference type="ARBA" id="ARBA00022485"/>
    </source>
</evidence>
<gene>
    <name evidence="9" type="ORF">MM415A03575_0006</name>
    <name evidence="10" type="ORF">MM415B04257_0006</name>
</gene>
<organism evidence="9">
    <name type="scientific">viral metagenome</name>
    <dbReference type="NCBI Taxonomy" id="1070528"/>
    <lineage>
        <taxon>unclassified sequences</taxon>
        <taxon>metagenomes</taxon>
        <taxon>organismal metagenomes</taxon>
    </lineage>
</organism>
<keyword evidence="2" id="KW-0949">S-adenosyl-L-methionine</keyword>
<dbReference type="GO" id="GO:0051539">
    <property type="term" value="F:4 iron, 4 sulfur cluster binding"/>
    <property type="evidence" value="ECO:0007669"/>
    <property type="project" value="UniProtKB-KW"/>
</dbReference>
<dbReference type="Gene3D" id="3.20.20.70">
    <property type="entry name" value="Aldolase class I"/>
    <property type="match status" value="1"/>
</dbReference>
<keyword evidence="7" id="KW-0456">Lyase</keyword>
<keyword evidence="5" id="KW-0408">Iron</keyword>
<dbReference type="GO" id="GO:0046872">
    <property type="term" value="F:metal ion binding"/>
    <property type="evidence" value="ECO:0007669"/>
    <property type="project" value="UniProtKB-KW"/>
</dbReference>
<name>A0A6M3JKL5_9ZZZZ</name>
<sequence length="241" mass="28079">MKIPIIERFISIQGEGDNIGHLTYFIRFPHCDLSCIWCDTTYASKPSETEIKEIDVKEIVKDIEKIVEKNNGSKLLITFTGGEPLLHKKEIENIRELLEEKDVNYKIEIETNGTIMPLKEDLESPYAFYGENYYAYNISPKLSSSGNSSKKAIKIETLKYFNEYSECIFKFVIKTDEDWKQMEKIIKSVGINKEDVYIMPEGRTDSELKKNTKKLINKIIENGYNFSPRIHIWLWGKKRGV</sequence>
<dbReference type="AlphaFoldDB" id="A0A6M3JKL5"/>
<dbReference type="InterPro" id="IPR013785">
    <property type="entry name" value="Aldolase_TIM"/>
</dbReference>
<dbReference type="PANTHER" id="PTHR42836:SF1">
    <property type="entry name" value="7-CARBOXY-7-DEAZAGUANINE SYNTHASE"/>
    <property type="match status" value="1"/>
</dbReference>
<keyword evidence="3" id="KW-0479">Metal-binding</keyword>
<dbReference type="InterPro" id="IPR058240">
    <property type="entry name" value="rSAM_sf"/>
</dbReference>
<dbReference type="PANTHER" id="PTHR42836">
    <property type="entry name" value="7-CARBOXY-7-DEAZAGUANINE SYNTHASE"/>
    <property type="match status" value="1"/>
</dbReference>
<feature type="domain" description="Radical SAM core" evidence="8">
    <location>
        <begin position="15"/>
        <end position="237"/>
    </location>
</feature>
<dbReference type="HAMAP" id="MF_00917">
    <property type="entry name" value="QueE"/>
    <property type="match status" value="1"/>
</dbReference>
<dbReference type="Pfam" id="PF04055">
    <property type="entry name" value="Radical_SAM"/>
    <property type="match status" value="1"/>
</dbReference>
<reference evidence="9" key="1">
    <citation type="submission" date="2020-03" db="EMBL/GenBank/DDBJ databases">
        <title>The deep terrestrial virosphere.</title>
        <authorList>
            <person name="Holmfeldt K."/>
            <person name="Nilsson E."/>
            <person name="Simone D."/>
            <person name="Lopez-Fernandez M."/>
            <person name="Wu X."/>
            <person name="de Brujin I."/>
            <person name="Lundin D."/>
            <person name="Andersson A."/>
            <person name="Bertilsson S."/>
            <person name="Dopson M."/>
        </authorList>
    </citation>
    <scope>NUCLEOTIDE SEQUENCE</scope>
    <source>
        <strain evidence="9">MM415A03575</strain>
        <strain evidence="10">MM415B04257</strain>
    </source>
</reference>
<dbReference type="EMBL" id="MT141816">
    <property type="protein sequence ID" value="QJA70729.1"/>
    <property type="molecule type" value="Genomic_DNA"/>
</dbReference>
<evidence type="ECO:0000256" key="4">
    <source>
        <dbReference type="ARBA" id="ARBA00022842"/>
    </source>
</evidence>
<dbReference type="InterPro" id="IPR007197">
    <property type="entry name" value="rSAM"/>
</dbReference>
<proteinExistence type="inferred from homology"/>
<protein>
    <submittedName>
        <fullName evidence="9">Putative radical SAM superfamily protein</fullName>
    </submittedName>
</protein>